<name>A0A0F6RHP9_CITAM</name>
<evidence type="ECO:0000313" key="3">
    <source>
        <dbReference type="Proteomes" id="UP000034085"/>
    </source>
</evidence>
<reference evidence="2 3" key="1">
    <citation type="journal article" date="2013" name="Appl. Microbiol. Biotechnol.">
        <title>Glycerol assimilation and production of 1,3-propanediol by Citrobacter amalonaticus Y19.</title>
        <authorList>
            <person name="Ainala S.K."/>
            <person name="Ashok S."/>
            <person name="Ko Y."/>
            <person name="Park S."/>
        </authorList>
    </citation>
    <scope>NUCLEOTIDE SEQUENCE [LARGE SCALE GENOMIC DNA]</scope>
    <source>
        <strain evidence="2 3">Y19</strain>
    </source>
</reference>
<dbReference type="Proteomes" id="UP000034085">
    <property type="component" value="Chromosome"/>
</dbReference>
<dbReference type="OrthoDB" id="6631320at2"/>
<dbReference type="AlphaFoldDB" id="A0A0F6RHP9"/>
<protein>
    <recommendedName>
        <fullName evidence="4">Phage tail assembly protein</fullName>
    </recommendedName>
</protein>
<dbReference type="RefSeq" id="WP_046493935.1">
    <property type="nucleotide sequence ID" value="NZ_CP011132.1"/>
</dbReference>
<dbReference type="PATRIC" id="fig|1261127.3.peg.4654"/>
<evidence type="ECO:0000313" key="2">
    <source>
        <dbReference type="EMBL" id="AKE61123.1"/>
    </source>
</evidence>
<feature type="compositionally biased region" description="Low complexity" evidence="1">
    <location>
        <begin position="104"/>
        <end position="130"/>
    </location>
</feature>
<organism evidence="2 3">
    <name type="scientific">Citrobacter amalonaticus Y19</name>
    <dbReference type="NCBI Taxonomy" id="1261127"/>
    <lineage>
        <taxon>Bacteria</taxon>
        <taxon>Pseudomonadati</taxon>
        <taxon>Pseudomonadota</taxon>
        <taxon>Gammaproteobacteria</taxon>
        <taxon>Enterobacterales</taxon>
        <taxon>Enterobacteriaceae</taxon>
        <taxon>Citrobacter</taxon>
    </lineage>
</organism>
<proteinExistence type="predicted"/>
<sequence>MEKHALLYGVKVGDKVHTDFMVRIPVVRDTIEALRLTDEACGTTEGAAAGMYYRVAVMAQAITALGDLPKEAITPELLLDELNDDDFDIIDAQIEAIKKKRMDSNSSSAVTEPSSSPSDGTASASSKSAE</sequence>
<dbReference type="KEGG" id="cama:F384_22440"/>
<evidence type="ECO:0000256" key="1">
    <source>
        <dbReference type="SAM" id="MobiDB-lite"/>
    </source>
</evidence>
<feature type="region of interest" description="Disordered" evidence="1">
    <location>
        <begin position="99"/>
        <end position="130"/>
    </location>
</feature>
<dbReference type="HOGENOM" id="CLU_159232_0_0_6"/>
<dbReference type="EMBL" id="CP011132">
    <property type="protein sequence ID" value="AKE61123.1"/>
    <property type="molecule type" value="Genomic_DNA"/>
</dbReference>
<accession>A0A0F6RHP9</accession>
<gene>
    <name evidence="2" type="ORF">F384_22440</name>
</gene>
<evidence type="ECO:0008006" key="4">
    <source>
        <dbReference type="Google" id="ProtNLM"/>
    </source>
</evidence>